<dbReference type="HOGENOM" id="CLU_2543502_0_0_1"/>
<keyword evidence="2" id="KW-1185">Reference proteome</keyword>
<proteinExistence type="predicted"/>
<evidence type="ECO:0000313" key="2">
    <source>
        <dbReference type="Proteomes" id="UP000054217"/>
    </source>
</evidence>
<dbReference type="InParanoid" id="A0A0C3NG23"/>
<gene>
    <name evidence="1" type="ORF">M404DRAFT_1004294</name>
</gene>
<reference evidence="1 2" key="1">
    <citation type="submission" date="2014-04" db="EMBL/GenBank/DDBJ databases">
        <authorList>
            <consortium name="DOE Joint Genome Institute"/>
            <person name="Kuo A."/>
            <person name="Kohler A."/>
            <person name="Costa M.D."/>
            <person name="Nagy L.G."/>
            <person name="Floudas D."/>
            <person name="Copeland A."/>
            <person name="Barry K.W."/>
            <person name="Cichocki N."/>
            <person name="Veneault-Fourrey C."/>
            <person name="LaButti K."/>
            <person name="Lindquist E.A."/>
            <person name="Lipzen A."/>
            <person name="Lundell T."/>
            <person name="Morin E."/>
            <person name="Murat C."/>
            <person name="Sun H."/>
            <person name="Tunlid A."/>
            <person name="Henrissat B."/>
            <person name="Grigoriev I.V."/>
            <person name="Hibbett D.S."/>
            <person name="Martin F."/>
            <person name="Nordberg H.P."/>
            <person name="Cantor M.N."/>
            <person name="Hua S.X."/>
        </authorList>
    </citation>
    <scope>NUCLEOTIDE SEQUENCE [LARGE SCALE GENOMIC DNA]</scope>
    <source>
        <strain evidence="1 2">Marx 270</strain>
    </source>
</reference>
<dbReference type="Proteomes" id="UP000054217">
    <property type="component" value="Unassembled WGS sequence"/>
</dbReference>
<reference evidence="2" key="2">
    <citation type="submission" date="2015-01" db="EMBL/GenBank/DDBJ databases">
        <title>Evolutionary Origins and Diversification of the Mycorrhizal Mutualists.</title>
        <authorList>
            <consortium name="DOE Joint Genome Institute"/>
            <consortium name="Mycorrhizal Genomics Consortium"/>
            <person name="Kohler A."/>
            <person name="Kuo A."/>
            <person name="Nagy L.G."/>
            <person name="Floudas D."/>
            <person name="Copeland A."/>
            <person name="Barry K.W."/>
            <person name="Cichocki N."/>
            <person name="Veneault-Fourrey C."/>
            <person name="LaButti K."/>
            <person name="Lindquist E.A."/>
            <person name="Lipzen A."/>
            <person name="Lundell T."/>
            <person name="Morin E."/>
            <person name="Murat C."/>
            <person name="Riley R."/>
            <person name="Ohm R."/>
            <person name="Sun H."/>
            <person name="Tunlid A."/>
            <person name="Henrissat B."/>
            <person name="Grigoriev I.V."/>
            <person name="Hibbett D.S."/>
            <person name="Martin F."/>
        </authorList>
    </citation>
    <scope>NUCLEOTIDE SEQUENCE [LARGE SCALE GENOMIC DNA]</scope>
    <source>
        <strain evidence="2">Marx 270</strain>
    </source>
</reference>
<accession>A0A0C3NG23</accession>
<protein>
    <submittedName>
        <fullName evidence="1">Uncharacterized protein</fullName>
    </submittedName>
</protein>
<name>A0A0C3NG23_PISTI</name>
<dbReference type="AlphaFoldDB" id="A0A0C3NG23"/>
<organism evidence="1 2">
    <name type="scientific">Pisolithus tinctorius Marx 270</name>
    <dbReference type="NCBI Taxonomy" id="870435"/>
    <lineage>
        <taxon>Eukaryota</taxon>
        <taxon>Fungi</taxon>
        <taxon>Dikarya</taxon>
        <taxon>Basidiomycota</taxon>
        <taxon>Agaricomycotina</taxon>
        <taxon>Agaricomycetes</taxon>
        <taxon>Agaricomycetidae</taxon>
        <taxon>Boletales</taxon>
        <taxon>Sclerodermatineae</taxon>
        <taxon>Pisolithaceae</taxon>
        <taxon>Pisolithus</taxon>
    </lineage>
</organism>
<evidence type="ECO:0000313" key="1">
    <source>
        <dbReference type="EMBL" id="KIN99974.1"/>
    </source>
</evidence>
<dbReference type="EMBL" id="KN832000">
    <property type="protein sequence ID" value="KIN99974.1"/>
    <property type="molecule type" value="Genomic_DNA"/>
</dbReference>
<sequence>MNWTPRFLIGTSAWDDAKMNGRHSGQSDNRALLSTIRASQLLPCMRAHARVVGNVEKNLVTGTGMAATSASTSHQGIDRYFLR</sequence>